<evidence type="ECO:0000256" key="2">
    <source>
        <dbReference type="ARBA" id="ARBA00008017"/>
    </source>
</evidence>
<dbReference type="InterPro" id="IPR010920">
    <property type="entry name" value="LSM_dom_sf"/>
</dbReference>
<gene>
    <name evidence="11" type="primary">mscK</name>
    <name evidence="11" type="ORF">GAK30_02849</name>
</gene>
<dbReference type="InterPro" id="IPR011066">
    <property type="entry name" value="MscS_channel_C_sf"/>
</dbReference>
<dbReference type="GO" id="GO:0008381">
    <property type="term" value="F:mechanosensitive monoatomic ion channel activity"/>
    <property type="evidence" value="ECO:0007669"/>
    <property type="project" value="UniProtKB-ARBA"/>
</dbReference>
<evidence type="ECO:0000256" key="6">
    <source>
        <dbReference type="ARBA" id="ARBA00023136"/>
    </source>
</evidence>
<dbReference type="Pfam" id="PF21088">
    <property type="entry name" value="MS_channel_1st"/>
    <property type="match status" value="1"/>
</dbReference>
<dbReference type="Pfam" id="PF00924">
    <property type="entry name" value="MS_channel_2nd"/>
    <property type="match status" value="1"/>
</dbReference>
<evidence type="ECO:0000256" key="3">
    <source>
        <dbReference type="ARBA" id="ARBA00022475"/>
    </source>
</evidence>
<dbReference type="InterPro" id="IPR052702">
    <property type="entry name" value="MscS-like_channel"/>
</dbReference>
<evidence type="ECO:0000256" key="5">
    <source>
        <dbReference type="ARBA" id="ARBA00022989"/>
    </source>
</evidence>
<dbReference type="InterPro" id="IPR011014">
    <property type="entry name" value="MscS_channel_TM-2"/>
</dbReference>
<dbReference type="Gene3D" id="3.30.70.100">
    <property type="match status" value="1"/>
</dbReference>
<dbReference type="SUPFAM" id="SSF82861">
    <property type="entry name" value="Mechanosensitive channel protein MscS (YggB), transmembrane region"/>
    <property type="match status" value="1"/>
</dbReference>
<dbReference type="Gene3D" id="1.10.287.1260">
    <property type="match status" value="1"/>
</dbReference>
<feature type="transmembrane region" description="Helical" evidence="7">
    <location>
        <begin position="120"/>
        <end position="141"/>
    </location>
</feature>
<feature type="transmembrane region" description="Helical" evidence="7">
    <location>
        <begin position="161"/>
        <end position="180"/>
    </location>
</feature>
<evidence type="ECO:0000259" key="8">
    <source>
        <dbReference type="Pfam" id="PF00924"/>
    </source>
</evidence>
<comment type="similarity">
    <text evidence="2">Belongs to the MscS (TC 1.A.23) family.</text>
</comment>
<proteinExistence type="inferred from homology"/>
<evidence type="ECO:0000313" key="11">
    <source>
        <dbReference type="EMBL" id="KAF1019901.1"/>
    </source>
</evidence>
<organism evidence="11 12">
    <name type="scientific">Paracidovorax wautersii</name>
    <dbReference type="NCBI Taxonomy" id="1177982"/>
    <lineage>
        <taxon>Bacteria</taxon>
        <taxon>Pseudomonadati</taxon>
        <taxon>Pseudomonadota</taxon>
        <taxon>Betaproteobacteria</taxon>
        <taxon>Burkholderiales</taxon>
        <taxon>Comamonadaceae</taxon>
        <taxon>Paracidovorax</taxon>
    </lineage>
</organism>
<feature type="transmembrane region" description="Helical" evidence="7">
    <location>
        <begin position="57"/>
        <end position="75"/>
    </location>
</feature>
<dbReference type="PANTHER" id="PTHR30347">
    <property type="entry name" value="POTASSIUM CHANNEL RELATED"/>
    <property type="match status" value="1"/>
</dbReference>
<evidence type="ECO:0000313" key="12">
    <source>
        <dbReference type="Proteomes" id="UP000461670"/>
    </source>
</evidence>
<accession>A0A7V8JPB4</accession>
<dbReference type="SUPFAM" id="SSF50182">
    <property type="entry name" value="Sm-like ribonucleoproteins"/>
    <property type="match status" value="1"/>
</dbReference>
<dbReference type="AlphaFoldDB" id="A0A7V8JPB4"/>
<comment type="caution">
    <text evidence="11">The sequence shown here is derived from an EMBL/GenBank/DDBJ whole genome shotgun (WGS) entry which is preliminary data.</text>
</comment>
<protein>
    <submittedName>
        <fullName evidence="11">Mechanosensitive channel MscK</fullName>
    </submittedName>
</protein>
<evidence type="ECO:0000256" key="7">
    <source>
        <dbReference type="SAM" id="Phobius"/>
    </source>
</evidence>
<keyword evidence="4 7" id="KW-0812">Transmembrane</keyword>
<dbReference type="Proteomes" id="UP000461670">
    <property type="component" value="Unassembled WGS sequence"/>
</dbReference>
<feature type="domain" description="Mechanosensitive ion channel MscS" evidence="8">
    <location>
        <begin position="247"/>
        <end position="311"/>
    </location>
</feature>
<keyword evidence="3" id="KW-1003">Cell membrane</keyword>
<dbReference type="EMBL" id="WNDQ01000045">
    <property type="protein sequence ID" value="KAF1019901.1"/>
    <property type="molecule type" value="Genomic_DNA"/>
</dbReference>
<dbReference type="Gene3D" id="2.30.30.60">
    <property type="match status" value="1"/>
</dbReference>
<dbReference type="InterPro" id="IPR049278">
    <property type="entry name" value="MS_channel_C"/>
</dbReference>
<feature type="transmembrane region" description="Helical" evidence="7">
    <location>
        <begin position="18"/>
        <end position="36"/>
    </location>
</feature>
<keyword evidence="5 7" id="KW-1133">Transmembrane helix</keyword>
<evidence type="ECO:0000256" key="1">
    <source>
        <dbReference type="ARBA" id="ARBA00004651"/>
    </source>
</evidence>
<dbReference type="InterPro" id="IPR049142">
    <property type="entry name" value="MS_channel_1st"/>
</dbReference>
<evidence type="ECO:0000259" key="10">
    <source>
        <dbReference type="Pfam" id="PF21088"/>
    </source>
</evidence>
<dbReference type="SUPFAM" id="SSF82689">
    <property type="entry name" value="Mechanosensitive channel protein MscS (YggB), C-terminal domain"/>
    <property type="match status" value="1"/>
</dbReference>
<feature type="domain" description="Mechanosensitive ion channel MscS C-terminal" evidence="9">
    <location>
        <begin position="320"/>
        <end position="403"/>
    </location>
</feature>
<comment type="subcellular location">
    <subcellularLocation>
        <location evidence="1">Cell membrane</location>
        <topology evidence="1">Multi-pass membrane protein</topology>
    </subcellularLocation>
</comment>
<sequence length="437" mass="47106">MMPERFHELLSELDSVTVWYRLLAVAVAIGLAYVLASRLRARFPGAKVMLGERTQDGVLFPVIALALAELVRQVLDRDGPTPVFRIVMAALVALVVIRVVARVLAVAFPTAAWVRWVERTVSWVAWVGWVLWITGFLPDMLAAMEDVRWSFGKGTMSLRQLLDGLLSVSVVLVLTLWLSSVVEQRLLKNVAGQRDLSGRKIAANTVRVLLLFVGFIVALSSVGIDLSSLAILGSAVGVGIGFGLQKLASNYVSGFVILAERSVRIGDVVRVDGFQGKVTDINTRYTVINDGGREALVPNDTFISSRVENLTSSDERITLNTVIVVGGDSDPDLVARLLVQAAAACPRVLGTPAPTAYLSAFAADGLEFTLSYVIGDLLNGQLNARGEVNIAILRLLREHGVDIPYAQRVVHLENLQPLAAALQAETGAAPAIPAERT</sequence>
<dbReference type="InterPro" id="IPR006685">
    <property type="entry name" value="MscS_channel_2nd"/>
</dbReference>
<name>A0A7V8JPB4_9BURK</name>
<dbReference type="GO" id="GO:0005886">
    <property type="term" value="C:plasma membrane"/>
    <property type="evidence" value="ECO:0007669"/>
    <property type="project" value="UniProtKB-SubCell"/>
</dbReference>
<dbReference type="PANTHER" id="PTHR30347:SF1">
    <property type="entry name" value="MECHANOSENSITIVE CHANNEL MSCK"/>
    <property type="match status" value="1"/>
</dbReference>
<evidence type="ECO:0000259" key="9">
    <source>
        <dbReference type="Pfam" id="PF21082"/>
    </source>
</evidence>
<feature type="domain" description="Mechanosensitive ion channel transmembrane helices 2/3" evidence="10">
    <location>
        <begin position="205"/>
        <end position="245"/>
    </location>
</feature>
<evidence type="ECO:0000256" key="4">
    <source>
        <dbReference type="ARBA" id="ARBA00022692"/>
    </source>
</evidence>
<dbReference type="Pfam" id="PF21082">
    <property type="entry name" value="MS_channel_3rd"/>
    <property type="match status" value="1"/>
</dbReference>
<keyword evidence="6 7" id="KW-0472">Membrane</keyword>
<reference evidence="12" key="1">
    <citation type="journal article" date="2020" name="MBio">
        <title>Horizontal gene transfer to a defensive symbiont with a reduced genome amongst a multipartite beetle microbiome.</title>
        <authorList>
            <person name="Waterworth S.C."/>
            <person name="Florez L.V."/>
            <person name="Rees E.R."/>
            <person name="Hertweck C."/>
            <person name="Kaltenpoth M."/>
            <person name="Kwan J.C."/>
        </authorList>
    </citation>
    <scope>NUCLEOTIDE SEQUENCE [LARGE SCALE GENOMIC DNA]</scope>
</reference>
<dbReference type="InterPro" id="IPR023408">
    <property type="entry name" value="MscS_beta-dom_sf"/>
</dbReference>
<feature type="transmembrane region" description="Helical" evidence="7">
    <location>
        <begin position="201"/>
        <end position="220"/>
    </location>
</feature>
<feature type="transmembrane region" description="Helical" evidence="7">
    <location>
        <begin position="87"/>
        <end position="108"/>
    </location>
</feature>